<proteinExistence type="predicted"/>
<dbReference type="CDD" id="cd00143">
    <property type="entry name" value="PP2Cc"/>
    <property type="match status" value="1"/>
</dbReference>
<sequence length="294" mass="31239">MVAVPEVSFALPNGSVTFSLSAATDLGSVRRVNEDSHFVLPPVVLVADGMGGHAFGDRASRAVVEVFQERIAADGPSDPDTVLAAIREANERIHAIRGPGGEQALAGTTLAGLAFVAMGEPTRHLWMAFNIGDSRVYSWSDTGLHQVTVDHSAVQELFEIGAISRAQMADHPERNIITRALGVDAEVDADVWLLPAGGVQSFLICSDGLTKELDDHLIARAILEFERDRPGDGLDGLAELLVAAAVEAGGSDNVTVVAVRSHLHGTGDDEDRSMDTAEVLEHLEQTQPRDEARG</sequence>
<protein>
    <submittedName>
        <fullName evidence="2">Serine/threonine protein phosphatase</fullName>
    </submittedName>
</protein>
<keyword evidence="3" id="KW-1185">Reference proteome</keyword>
<dbReference type="PROSITE" id="PS51746">
    <property type="entry name" value="PPM_2"/>
    <property type="match status" value="1"/>
</dbReference>
<reference evidence="2 3" key="1">
    <citation type="journal article" date="2014" name="Int. J. Syst. Evol. Microbiol.">
        <title>Complete genome sequence of Corynebacterium casei LMG S-19264T (=DSM 44701T), isolated from a smear-ripened cheese.</title>
        <authorList>
            <consortium name="US DOE Joint Genome Institute (JGI-PGF)"/>
            <person name="Walter F."/>
            <person name="Albersmeier A."/>
            <person name="Kalinowski J."/>
            <person name="Ruckert C."/>
        </authorList>
    </citation>
    <scope>NUCLEOTIDE SEQUENCE [LARGE SCALE GENOMIC DNA]</scope>
    <source>
        <strain evidence="2 3">NBRC 112289</strain>
    </source>
</reference>
<dbReference type="InterPro" id="IPR036457">
    <property type="entry name" value="PPM-type-like_dom_sf"/>
</dbReference>
<dbReference type="AlphaFoldDB" id="A0AA37UD93"/>
<dbReference type="SMART" id="SM00332">
    <property type="entry name" value="PP2Cc"/>
    <property type="match status" value="1"/>
</dbReference>
<evidence type="ECO:0000313" key="3">
    <source>
        <dbReference type="Proteomes" id="UP001157160"/>
    </source>
</evidence>
<evidence type="ECO:0000259" key="1">
    <source>
        <dbReference type="PROSITE" id="PS51746"/>
    </source>
</evidence>
<dbReference type="Gene3D" id="3.60.40.10">
    <property type="entry name" value="PPM-type phosphatase domain"/>
    <property type="match status" value="1"/>
</dbReference>
<comment type="caution">
    <text evidence="2">The sequence shown here is derived from an EMBL/GenBank/DDBJ whole genome shotgun (WGS) entry which is preliminary data.</text>
</comment>
<dbReference type="Pfam" id="PF13672">
    <property type="entry name" value="PP2C_2"/>
    <property type="match status" value="1"/>
</dbReference>
<gene>
    <name evidence="2" type="ORF">GCM10025874_10730</name>
</gene>
<feature type="domain" description="PPM-type phosphatase" evidence="1">
    <location>
        <begin position="19"/>
        <end position="261"/>
    </location>
</feature>
<dbReference type="EMBL" id="BSUL01000001">
    <property type="protein sequence ID" value="GMA27820.1"/>
    <property type="molecule type" value="Genomic_DNA"/>
</dbReference>
<dbReference type="SUPFAM" id="SSF81606">
    <property type="entry name" value="PP2C-like"/>
    <property type="match status" value="1"/>
</dbReference>
<dbReference type="SMART" id="SM00331">
    <property type="entry name" value="PP2C_SIG"/>
    <property type="match status" value="1"/>
</dbReference>
<dbReference type="InterPro" id="IPR001932">
    <property type="entry name" value="PPM-type_phosphatase-like_dom"/>
</dbReference>
<dbReference type="Proteomes" id="UP001157160">
    <property type="component" value="Unassembled WGS sequence"/>
</dbReference>
<evidence type="ECO:0000313" key="2">
    <source>
        <dbReference type="EMBL" id="GMA27820.1"/>
    </source>
</evidence>
<organism evidence="2 3">
    <name type="scientific">Arenivirga flava</name>
    <dbReference type="NCBI Taxonomy" id="1930060"/>
    <lineage>
        <taxon>Bacteria</taxon>
        <taxon>Bacillati</taxon>
        <taxon>Actinomycetota</taxon>
        <taxon>Actinomycetes</taxon>
        <taxon>Micrococcales</taxon>
        <taxon>Microbacteriaceae</taxon>
        <taxon>Arenivirga</taxon>
    </lineage>
</organism>
<accession>A0AA37UD93</accession>
<name>A0AA37UD93_9MICO</name>